<keyword evidence="1" id="KW-0418">Kinase</keyword>
<dbReference type="Proteomes" id="UP000008983">
    <property type="component" value="Unassembled WGS sequence"/>
</dbReference>
<evidence type="ECO:0000313" key="1">
    <source>
        <dbReference type="EMBL" id="EGR32837.1"/>
    </source>
</evidence>
<protein>
    <submittedName>
        <fullName evidence="1">Protein kinase domain protein</fullName>
    </submittedName>
</protein>
<accession>G0QPL9</accession>
<dbReference type="GeneID" id="14909004"/>
<sequence length="126" mass="14629">MISGYLGNTLIGQCQYQDILNQEFYLKQQGQQSLERSKLQFGVPDPIQFITVKCNPPQFKGNEMQTNVFKEFDVDFGKAIDKVQIPQANEIDDICQKSKKLRDQYNPNQDEIDKKIVMKMAQSIYQ</sequence>
<dbReference type="RefSeq" id="XP_004036823.1">
    <property type="nucleotide sequence ID" value="XM_004036775.1"/>
</dbReference>
<keyword evidence="1" id="KW-0808">Transferase</keyword>
<keyword evidence="2" id="KW-1185">Reference proteome</keyword>
<reference evidence="1 2" key="1">
    <citation type="submission" date="2011-07" db="EMBL/GenBank/DDBJ databases">
        <authorList>
            <person name="Coyne R."/>
            <person name="Brami D."/>
            <person name="Johnson J."/>
            <person name="Hostetler J."/>
            <person name="Hannick L."/>
            <person name="Clark T."/>
            <person name="Cassidy-Hanley D."/>
            <person name="Inman J."/>
        </authorList>
    </citation>
    <scope>NUCLEOTIDE SEQUENCE [LARGE SCALE GENOMIC DNA]</scope>
    <source>
        <strain evidence="1 2">G5</strain>
    </source>
</reference>
<gene>
    <name evidence="1" type="ORF">IMG5_069510</name>
</gene>
<proteinExistence type="predicted"/>
<dbReference type="AlphaFoldDB" id="G0QPL9"/>
<name>G0QPL9_ICHMU</name>
<dbReference type="InParanoid" id="G0QPL9"/>
<dbReference type="OrthoDB" id="10557598at2759"/>
<dbReference type="GO" id="GO:0016301">
    <property type="term" value="F:kinase activity"/>
    <property type="evidence" value="ECO:0007669"/>
    <property type="project" value="UniProtKB-KW"/>
</dbReference>
<dbReference type="EMBL" id="GL983569">
    <property type="protein sequence ID" value="EGR32837.1"/>
    <property type="molecule type" value="Genomic_DNA"/>
</dbReference>
<organism evidence="1 2">
    <name type="scientific">Ichthyophthirius multifiliis</name>
    <name type="common">White spot disease agent</name>
    <name type="synonym">Ich</name>
    <dbReference type="NCBI Taxonomy" id="5932"/>
    <lineage>
        <taxon>Eukaryota</taxon>
        <taxon>Sar</taxon>
        <taxon>Alveolata</taxon>
        <taxon>Ciliophora</taxon>
        <taxon>Intramacronucleata</taxon>
        <taxon>Oligohymenophorea</taxon>
        <taxon>Hymenostomatida</taxon>
        <taxon>Ophryoglenina</taxon>
        <taxon>Ichthyophthirius</taxon>
    </lineage>
</organism>
<evidence type="ECO:0000313" key="2">
    <source>
        <dbReference type="Proteomes" id="UP000008983"/>
    </source>
</evidence>